<evidence type="ECO:0000256" key="7">
    <source>
        <dbReference type="ARBA" id="ARBA00023136"/>
    </source>
</evidence>
<feature type="transmembrane region" description="Helical" evidence="8">
    <location>
        <begin position="330"/>
        <end position="349"/>
    </location>
</feature>
<dbReference type="GO" id="GO:0000287">
    <property type="term" value="F:magnesium ion binding"/>
    <property type="evidence" value="ECO:0007669"/>
    <property type="project" value="TreeGrafter"/>
</dbReference>
<dbReference type="SUPFAM" id="SSF144083">
    <property type="entry name" value="Magnesium transport protein CorA, transmembrane region"/>
    <property type="match status" value="1"/>
</dbReference>
<dbReference type="PANTHER" id="PTHR46494:SF1">
    <property type="entry name" value="CORA FAMILY METAL ION TRANSPORTER (EUROFUNG)"/>
    <property type="match status" value="1"/>
</dbReference>
<dbReference type="GO" id="GO:0050897">
    <property type="term" value="F:cobalt ion binding"/>
    <property type="evidence" value="ECO:0007669"/>
    <property type="project" value="TreeGrafter"/>
</dbReference>
<dbReference type="InterPro" id="IPR045863">
    <property type="entry name" value="CorA_TM1_TM2"/>
</dbReference>
<dbReference type="AlphaFoldDB" id="A0A542SQ36"/>
<evidence type="ECO:0000256" key="1">
    <source>
        <dbReference type="ARBA" id="ARBA00004651"/>
    </source>
</evidence>
<dbReference type="Proteomes" id="UP000316181">
    <property type="component" value="Unassembled WGS sequence"/>
</dbReference>
<keyword evidence="7 8" id="KW-0472">Membrane</keyword>
<organism evidence="9 10">
    <name type="scientific">Rarobacter incanus</name>
    <dbReference type="NCBI Taxonomy" id="153494"/>
    <lineage>
        <taxon>Bacteria</taxon>
        <taxon>Bacillati</taxon>
        <taxon>Actinomycetota</taxon>
        <taxon>Actinomycetes</taxon>
        <taxon>Micrococcales</taxon>
        <taxon>Rarobacteraceae</taxon>
        <taxon>Rarobacter</taxon>
    </lineage>
</organism>
<proteinExistence type="inferred from homology"/>
<comment type="subcellular location">
    <subcellularLocation>
        <location evidence="1">Cell membrane</location>
        <topology evidence="1">Multi-pass membrane protein</topology>
    </subcellularLocation>
</comment>
<evidence type="ECO:0000313" key="9">
    <source>
        <dbReference type="EMBL" id="TQK76729.1"/>
    </source>
</evidence>
<dbReference type="CDD" id="cd12822">
    <property type="entry name" value="TmCorA-like"/>
    <property type="match status" value="1"/>
</dbReference>
<comment type="caution">
    <text evidence="9">The sequence shown here is derived from an EMBL/GenBank/DDBJ whole genome shotgun (WGS) entry which is preliminary data.</text>
</comment>
<dbReference type="PANTHER" id="PTHR46494">
    <property type="entry name" value="CORA FAMILY METAL ION TRANSPORTER (EUROFUNG)"/>
    <property type="match status" value="1"/>
</dbReference>
<name>A0A542SQ36_9MICO</name>
<dbReference type="InterPro" id="IPR045861">
    <property type="entry name" value="CorA_cytoplasmic_dom"/>
</dbReference>
<keyword evidence="6 8" id="KW-1133">Transmembrane helix</keyword>
<dbReference type="GO" id="GO:0005886">
    <property type="term" value="C:plasma membrane"/>
    <property type="evidence" value="ECO:0007669"/>
    <property type="project" value="UniProtKB-SubCell"/>
</dbReference>
<dbReference type="OrthoDB" id="9803416at2"/>
<keyword evidence="4" id="KW-1003">Cell membrane</keyword>
<evidence type="ECO:0000256" key="5">
    <source>
        <dbReference type="ARBA" id="ARBA00022692"/>
    </source>
</evidence>
<feature type="transmembrane region" description="Helical" evidence="8">
    <location>
        <begin position="361"/>
        <end position="380"/>
    </location>
</feature>
<evidence type="ECO:0000313" key="10">
    <source>
        <dbReference type="Proteomes" id="UP000316181"/>
    </source>
</evidence>
<evidence type="ECO:0000256" key="3">
    <source>
        <dbReference type="ARBA" id="ARBA00022448"/>
    </source>
</evidence>
<protein>
    <submittedName>
        <fullName evidence="9">Magnesium transporter</fullName>
    </submittedName>
</protein>
<accession>A0A542SQ36</accession>
<keyword evidence="5 8" id="KW-0812">Transmembrane</keyword>
<dbReference type="Gene3D" id="3.30.460.20">
    <property type="entry name" value="CorA soluble domain-like"/>
    <property type="match status" value="1"/>
</dbReference>
<dbReference type="Pfam" id="PF01544">
    <property type="entry name" value="CorA"/>
    <property type="match status" value="2"/>
</dbReference>
<gene>
    <name evidence="9" type="ORF">FB389_1419</name>
</gene>
<dbReference type="GO" id="GO:0015087">
    <property type="term" value="F:cobalt ion transmembrane transporter activity"/>
    <property type="evidence" value="ECO:0007669"/>
    <property type="project" value="TreeGrafter"/>
</dbReference>
<dbReference type="SUPFAM" id="SSF143865">
    <property type="entry name" value="CorA soluble domain-like"/>
    <property type="match status" value="1"/>
</dbReference>
<dbReference type="Gene3D" id="1.20.58.340">
    <property type="entry name" value="Magnesium transport protein CorA, transmembrane region"/>
    <property type="match status" value="3"/>
</dbReference>
<dbReference type="GO" id="GO:0015095">
    <property type="term" value="F:magnesium ion transmembrane transporter activity"/>
    <property type="evidence" value="ECO:0007669"/>
    <property type="project" value="TreeGrafter"/>
</dbReference>
<evidence type="ECO:0000256" key="4">
    <source>
        <dbReference type="ARBA" id="ARBA00022475"/>
    </source>
</evidence>
<dbReference type="InterPro" id="IPR002523">
    <property type="entry name" value="MgTranspt_CorA/ZnTranspt_ZntB"/>
</dbReference>
<dbReference type="EMBL" id="VFNV01000001">
    <property type="protein sequence ID" value="TQK76729.1"/>
    <property type="molecule type" value="Genomic_DNA"/>
</dbReference>
<evidence type="ECO:0000256" key="8">
    <source>
        <dbReference type="SAM" id="Phobius"/>
    </source>
</evidence>
<evidence type="ECO:0000256" key="2">
    <source>
        <dbReference type="ARBA" id="ARBA00009765"/>
    </source>
</evidence>
<keyword evidence="10" id="KW-1185">Reference proteome</keyword>
<evidence type="ECO:0000256" key="6">
    <source>
        <dbReference type="ARBA" id="ARBA00022989"/>
    </source>
</evidence>
<reference evidence="9 10" key="1">
    <citation type="submission" date="2019-06" db="EMBL/GenBank/DDBJ databases">
        <title>Sequencing the genomes of 1000 actinobacteria strains.</title>
        <authorList>
            <person name="Klenk H.-P."/>
        </authorList>
    </citation>
    <scope>NUCLEOTIDE SEQUENCE [LARGE SCALE GENOMIC DNA]</scope>
    <source>
        <strain evidence="9 10">DSM 10596</strain>
    </source>
</reference>
<comment type="similarity">
    <text evidence="2">Belongs to the CorA metal ion transporter (MIT) (TC 1.A.35) family.</text>
</comment>
<keyword evidence="3" id="KW-0813">Transport</keyword>
<sequence length="386" mass="42356">MTGTPGTAKPPADAPPRMRTLSYRAGARDRADFPLTEVPALLADPEVIVWIDLVDPDRPTLAHLQELFNLHPLAVEDVLEQHQRPKLDRYDDQLFLTAYELGPAPAGSNELVRKEIDAFVTAQSLVTVRPGGRFDIAGVMRAWDAHPGLIRHGVGGMVWGLLDAVVDSHFDTVQAMDESVDDLEESVFKEDVNTQQVQRAAYRAHKQIVTLRRLALPMREVVGELLRRSEFVGGAADRQPPAAPSAHKGLGGAEMASPRAAFRRLLGVRQHGGALPASEAEPLAPYFQDVYDHTLRVADWADSLRDMVSTIIDTNMTAQGNRLNLVMKKVTSWAAIIAVPTMITGAYGMNVNYPSFGTSGGFWIAVALIVASSVALYLQFKHRDWL</sequence>